<protein>
    <recommendedName>
        <fullName evidence="4">O-antigen polysaccharide polymerase Wzy-like protein</fullName>
    </recommendedName>
</protein>
<feature type="transmembrane region" description="Helical" evidence="1">
    <location>
        <begin position="150"/>
        <end position="169"/>
    </location>
</feature>
<keyword evidence="1" id="KW-1133">Transmembrane helix</keyword>
<gene>
    <name evidence="2" type="ORF">ACFFUQ_14355</name>
</gene>
<keyword evidence="1" id="KW-0472">Membrane</keyword>
<evidence type="ECO:0008006" key="4">
    <source>
        <dbReference type="Google" id="ProtNLM"/>
    </source>
</evidence>
<evidence type="ECO:0000256" key="1">
    <source>
        <dbReference type="SAM" id="Phobius"/>
    </source>
</evidence>
<feature type="transmembrane region" description="Helical" evidence="1">
    <location>
        <begin position="440"/>
        <end position="466"/>
    </location>
</feature>
<feature type="transmembrane region" description="Helical" evidence="1">
    <location>
        <begin position="212"/>
        <end position="230"/>
    </location>
</feature>
<feature type="transmembrane region" description="Helical" evidence="1">
    <location>
        <begin position="88"/>
        <end position="107"/>
    </location>
</feature>
<feature type="transmembrane region" description="Helical" evidence="1">
    <location>
        <begin position="51"/>
        <end position="68"/>
    </location>
</feature>
<keyword evidence="3" id="KW-1185">Reference proteome</keyword>
<name>A0ABV5FNS7_9FLAO</name>
<feature type="transmembrane region" description="Helical" evidence="1">
    <location>
        <begin position="259"/>
        <end position="277"/>
    </location>
</feature>
<feature type="transmembrane region" description="Helical" evidence="1">
    <location>
        <begin position="289"/>
        <end position="309"/>
    </location>
</feature>
<evidence type="ECO:0000313" key="3">
    <source>
        <dbReference type="Proteomes" id="UP001589589"/>
    </source>
</evidence>
<feature type="transmembrane region" description="Helical" evidence="1">
    <location>
        <begin position="181"/>
        <end position="200"/>
    </location>
</feature>
<sequence length="479" mass="54929">MSEFSYRNIVLYILLIIGNSLTHEKITGILVSFPEIIAVVYFISKGNTEKAFFFHIVFTITCLAIPFSQITNPEDSHYGLFNYSKLKLIGPIGIYHIIMFSFFIRTLRLKVQVPFNSVFYSLYKTIIFIGVSGILLGIFGLIFLEYYVEYFVLYTSYILTLFFTAFVLIRMPFYSFVGKLYKMLLEVMIAAPIAALIVYILGFSSQYGADDVSILIEVVYFSMALIFSYYHLKNFFLPLFSFLLTGFFLMDGGMGGKGIIFMGVVLIMFLLTAFNKHTTGINIAKRKRALRFAMIPILIFVVIKFASYIEDSEYNLFLYKLENVTLLINVFQGFDGIYLIPESPRVRIIEIMSIFNELFSNPVYLLFGKGYGSYFSDDFRLLAGLDLVNAYKAVEISNNKYGGVHDSFSSIPLANGLIGLFLIFRLTIKYAKMIKHNFMAYAAIPWLAFTFYYNVQFGIIAMLLLFSSEFYLKSQNEQA</sequence>
<feature type="transmembrane region" description="Helical" evidence="1">
    <location>
        <begin position="119"/>
        <end position="144"/>
    </location>
</feature>
<reference evidence="2 3" key="1">
    <citation type="submission" date="2024-09" db="EMBL/GenBank/DDBJ databases">
        <authorList>
            <person name="Sun Q."/>
            <person name="Mori K."/>
        </authorList>
    </citation>
    <scope>NUCLEOTIDE SEQUENCE [LARGE SCALE GENOMIC DNA]</scope>
    <source>
        <strain evidence="2 3">CECT 7908</strain>
    </source>
</reference>
<dbReference type="Proteomes" id="UP001589589">
    <property type="component" value="Unassembled WGS sequence"/>
</dbReference>
<feature type="transmembrane region" description="Helical" evidence="1">
    <location>
        <begin position="408"/>
        <end position="428"/>
    </location>
</feature>
<dbReference type="RefSeq" id="WP_290260954.1">
    <property type="nucleotide sequence ID" value="NZ_JAUFQQ010000003.1"/>
</dbReference>
<feature type="transmembrane region" description="Helical" evidence="1">
    <location>
        <begin position="26"/>
        <end position="44"/>
    </location>
</feature>
<comment type="caution">
    <text evidence="2">The sequence shown here is derived from an EMBL/GenBank/DDBJ whole genome shotgun (WGS) entry which is preliminary data.</text>
</comment>
<accession>A0ABV5FNS7</accession>
<organism evidence="2 3">
    <name type="scientific">Flavobacterium branchiarum</name>
    <dbReference type="NCBI Taxonomy" id="1114870"/>
    <lineage>
        <taxon>Bacteria</taxon>
        <taxon>Pseudomonadati</taxon>
        <taxon>Bacteroidota</taxon>
        <taxon>Flavobacteriia</taxon>
        <taxon>Flavobacteriales</taxon>
        <taxon>Flavobacteriaceae</taxon>
        <taxon>Flavobacterium</taxon>
    </lineage>
</organism>
<feature type="transmembrane region" description="Helical" evidence="1">
    <location>
        <begin position="235"/>
        <end position="253"/>
    </location>
</feature>
<evidence type="ECO:0000313" key="2">
    <source>
        <dbReference type="EMBL" id="MFB9065204.1"/>
    </source>
</evidence>
<proteinExistence type="predicted"/>
<keyword evidence="1" id="KW-0812">Transmembrane</keyword>
<dbReference type="EMBL" id="JBHMEX010000043">
    <property type="protein sequence ID" value="MFB9065204.1"/>
    <property type="molecule type" value="Genomic_DNA"/>
</dbReference>